<dbReference type="Proteomes" id="UP000004578">
    <property type="component" value="Unassembled WGS sequence"/>
</dbReference>
<name>J0MUR8_9ACTO</name>
<sequence>MMEARPHPGAQREEEDEMARRRRRRRARAGDWAALAVVVGVLVWAFAPGVGWDLFDLSGQSGGGAAQSDGAWFQRLRALPVRGPSDEASVPEYSRDEFGQRWADTDHNGCDTRNDVLARDLARPVFKPGTHDCVVLSGTLAEPYTGATVEFERGQDTSQLVQIDHVVALADAWRSGAWQWDGGERQEFANDMDNLLAVDGAANERKSAASADQWLPPNKAFRCEYVQRQINVKTAYGLSVTQAERDAMAAVLGGCS</sequence>
<proteinExistence type="predicted"/>
<gene>
    <name evidence="3" type="ORF">HMPREF1317_0331</name>
</gene>
<evidence type="ECO:0000313" key="3">
    <source>
        <dbReference type="EMBL" id="EJF35817.1"/>
    </source>
</evidence>
<dbReference type="PATRIC" id="fig|1125717.3.peg.1925"/>
<keyword evidence="4" id="KW-1185">Reference proteome</keyword>
<comment type="caution">
    <text evidence="3">The sequence shown here is derived from an EMBL/GenBank/DDBJ whole genome shotgun (WGS) entry which is preliminary data.</text>
</comment>
<reference evidence="3 4" key="1">
    <citation type="submission" date="2012-05" db="EMBL/GenBank/DDBJ databases">
        <authorList>
            <person name="Harkins D.M."/>
            <person name="Madupu R."/>
            <person name="Durkin A.S."/>
            <person name="Torralba M."/>
            <person name="Methe B."/>
            <person name="Sutton G.G."/>
            <person name="Nelson K.E."/>
        </authorList>
    </citation>
    <scope>NUCLEOTIDE SEQUENCE [LARGE SCALE GENOMIC DNA]</scope>
    <source>
        <strain evidence="3 4">F0490</strain>
    </source>
</reference>
<evidence type="ECO:0000256" key="1">
    <source>
        <dbReference type="SAM" id="Phobius"/>
    </source>
</evidence>
<dbReference type="PANTHER" id="PTHR24094">
    <property type="entry name" value="SECRETED PROTEIN"/>
    <property type="match status" value="1"/>
</dbReference>
<keyword evidence="1" id="KW-0812">Transmembrane</keyword>
<dbReference type="AlphaFoldDB" id="J0MUR8"/>
<evidence type="ECO:0000313" key="4">
    <source>
        <dbReference type="Proteomes" id="UP000004578"/>
    </source>
</evidence>
<accession>J0MUR8</accession>
<feature type="transmembrane region" description="Helical" evidence="1">
    <location>
        <begin position="29"/>
        <end position="47"/>
    </location>
</feature>
<organism evidence="3 4">
    <name type="scientific">Schaalia georgiae F0490</name>
    <dbReference type="NCBI Taxonomy" id="1125717"/>
    <lineage>
        <taxon>Bacteria</taxon>
        <taxon>Bacillati</taxon>
        <taxon>Actinomycetota</taxon>
        <taxon>Actinomycetes</taxon>
        <taxon>Actinomycetales</taxon>
        <taxon>Actinomycetaceae</taxon>
        <taxon>Schaalia</taxon>
    </lineage>
</organism>
<feature type="domain" description="GmrSD restriction endonucleases C-terminal" evidence="2">
    <location>
        <begin position="111"/>
        <end position="250"/>
    </location>
</feature>
<keyword evidence="1" id="KW-0472">Membrane</keyword>
<dbReference type="PANTHER" id="PTHR24094:SF15">
    <property type="entry name" value="AMP-DEPENDENT SYNTHETASE_LIGASE DOMAIN-CONTAINING PROTEIN-RELATED"/>
    <property type="match status" value="1"/>
</dbReference>
<keyword evidence="1" id="KW-1133">Transmembrane helix</keyword>
<protein>
    <submittedName>
        <fullName evidence="3">PF07510 family protein</fullName>
    </submittedName>
</protein>
<dbReference type="EMBL" id="AKFS01000299">
    <property type="protein sequence ID" value="EJF35817.1"/>
    <property type="molecule type" value="Genomic_DNA"/>
</dbReference>
<evidence type="ECO:0000259" key="2">
    <source>
        <dbReference type="Pfam" id="PF07510"/>
    </source>
</evidence>
<dbReference type="InterPro" id="IPR011089">
    <property type="entry name" value="GmrSD_C"/>
</dbReference>
<dbReference type="Pfam" id="PF07510">
    <property type="entry name" value="GmrSD_C"/>
    <property type="match status" value="1"/>
</dbReference>